<feature type="transmembrane region" description="Helical" evidence="1">
    <location>
        <begin position="161"/>
        <end position="183"/>
    </location>
</feature>
<reference evidence="2 3" key="1">
    <citation type="submission" date="2024-06" db="EMBL/GenBank/DDBJ databases">
        <title>Sorghum-associated microbial communities from plants grown in Nebraska, USA.</title>
        <authorList>
            <person name="Schachtman D."/>
        </authorList>
    </citation>
    <scope>NUCLEOTIDE SEQUENCE [LARGE SCALE GENOMIC DNA]</scope>
    <source>
        <strain evidence="2 3">2857</strain>
    </source>
</reference>
<keyword evidence="1" id="KW-0812">Transmembrane</keyword>
<dbReference type="Proteomes" id="UP001549257">
    <property type="component" value="Unassembled WGS sequence"/>
</dbReference>
<feature type="transmembrane region" description="Helical" evidence="1">
    <location>
        <begin position="42"/>
        <end position="65"/>
    </location>
</feature>
<accession>A0ABV2QPR2</accession>
<name>A0ABV2QPR2_9MICO</name>
<feature type="transmembrane region" description="Helical" evidence="1">
    <location>
        <begin position="349"/>
        <end position="368"/>
    </location>
</feature>
<evidence type="ECO:0000313" key="2">
    <source>
        <dbReference type="EMBL" id="MET4583044.1"/>
    </source>
</evidence>
<gene>
    <name evidence="2" type="ORF">ABIE21_002563</name>
</gene>
<protein>
    <submittedName>
        <fullName evidence="2">Uncharacterized protein</fullName>
    </submittedName>
</protein>
<feature type="transmembrane region" description="Helical" evidence="1">
    <location>
        <begin position="214"/>
        <end position="235"/>
    </location>
</feature>
<dbReference type="EMBL" id="JBEPSJ010000003">
    <property type="protein sequence ID" value="MET4583044.1"/>
    <property type="molecule type" value="Genomic_DNA"/>
</dbReference>
<evidence type="ECO:0000256" key="1">
    <source>
        <dbReference type="SAM" id="Phobius"/>
    </source>
</evidence>
<proteinExistence type="predicted"/>
<comment type="caution">
    <text evidence="2">The sequence shown here is derived from an EMBL/GenBank/DDBJ whole genome shotgun (WGS) entry which is preliminary data.</text>
</comment>
<sequence>MTAARRAVVRANLARMTAHKRAQPDPVDYAPADQSPFGAARVVVGLLLVLAGAVVLAVAMLPQLVPTFGADPFTFLIQDRTGAPEDGNGTLLTFGALVLPAGGFSLAYLSATSRTRLWIAGFCAAFFTLQTVLLAGAVLWITGAGLHAAALFALPRSFDTGVITSPLALLFSVAAAAIMFVLAKRTTFDAQSADYFAEGNTVVRVRPLPVVVHALWAVVALAVLAAVLYVPLALIERAALDSAAGTLPEGSSAPWPRHTDLDFADARAAYAVTVGILVGAIVSSLIKKVLYRTVLRGYIGAPVSAQTEDRWKGIQSFAHYPIAVAGGTATAVVLFLLPTNDYDEPDATAIAIFTSISIALLLLGLFLLSSVWKSGDDPLHESALQQGVVGDLHKTFAVPDRRKRTPKRPKRPRRNR</sequence>
<feature type="transmembrane region" description="Helical" evidence="1">
    <location>
        <begin position="268"/>
        <end position="286"/>
    </location>
</feature>
<evidence type="ECO:0000313" key="3">
    <source>
        <dbReference type="Proteomes" id="UP001549257"/>
    </source>
</evidence>
<keyword evidence="1" id="KW-0472">Membrane</keyword>
<keyword evidence="3" id="KW-1185">Reference proteome</keyword>
<feature type="transmembrane region" description="Helical" evidence="1">
    <location>
        <begin position="91"/>
        <end position="110"/>
    </location>
</feature>
<feature type="transmembrane region" description="Helical" evidence="1">
    <location>
        <begin position="117"/>
        <end position="141"/>
    </location>
</feature>
<organism evidence="2 3">
    <name type="scientific">Conyzicola nivalis</name>
    <dbReference type="NCBI Taxonomy" id="1477021"/>
    <lineage>
        <taxon>Bacteria</taxon>
        <taxon>Bacillati</taxon>
        <taxon>Actinomycetota</taxon>
        <taxon>Actinomycetes</taxon>
        <taxon>Micrococcales</taxon>
        <taxon>Microbacteriaceae</taxon>
        <taxon>Conyzicola</taxon>
    </lineage>
</organism>
<keyword evidence="1" id="KW-1133">Transmembrane helix</keyword>
<feature type="transmembrane region" description="Helical" evidence="1">
    <location>
        <begin position="317"/>
        <end position="337"/>
    </location>
</feature>